<accession>A0A066TMQ9</accession>
<sequence length="84" mass="9445">MTGTSCRSVHSALYISWYRCVLDGLTHAVTDDEFLRGIRLQEGRYHSLCGHEVLIHSCLAPADRSCPTCRELVNASARVAVRRR</sequence>
<dbReference type="EMBL" id="JMQI01000081">
    <property type="protein sequence ID" value="KDN16421.1"/>
    <property type="molecule type" value="Genomic_DNA"/>
</dbReference>
<gene>
    <name evidence="1" type="ORF">DV20_41145</name>
</gene>
<comment type="caution">
    <text evidence="1">The sequence shown here is derived from an EMBL/GenBank/DDBJ whole genome shotgun (WGS) entry which is preliminary data.</text>
</comment>
<proteinExistence type="predicted"/>
<dbReference type="STRING" id="287986.DV20_41145"/>
<organism evidence="1 2">
    <name type="scientific">Amycolatopsis rifamycinica</name>
    <dbReference type="NCBI Taxonomy" id="287986"/>
    <lineage>
        <taxon>Bacteria</taxon>
        <taxon>Bacillati</taxon>
        <taxon>Actinomycetota</taxon>
        <taxon>Actinomycetes</taxon>
        <taxon>Pseudonocardiales</taxon>
        <taxon>Pseudonocardiaceae</taxon>
        <taxon>Amycolatopsis</taxon>
    </lineage>
</organism>
<keyword evidence="2" id="KW-1185">Reference proteome</keyword>
<dbReference type="AlphaFoldDB" id="A0A066TMQ9"/>
<protein>
    <submittedName>
        <fullName evidence="1">Uncharacterized protein</fullName>
    </submittedName>
</protein>
<evidence type="ECO:0000313" key="2">
    <source>
        <dbReference type="Proteomes" id="UP000027345"/>
    </source>
</evidence>
<reference evidence="1 2" key="1">
    <citation type="submission" date="2014-05" db="EMBL/GenBank/DDBJ databases">
        <title>Draft genome sequence of Amycolatopsis rifamycinica DSM 46095.</title>
        <authorList>
            <person name="Lal R."/>
            <person name="Saxena A."/>
            <person name="Kumari R."/>
            <person name="Mukherjee U."/>
            <person name="Singh P."/>
            <person name="Sangwan N."/>
            <person name="Mahato N.K."/>
        </authorList>
    </citation>
    <scope>NUCLEOTIDE SEQUENCE [LARGE SCALE GENOMIC DNA]</scope>
    <source>
        <strain evidence="1 2">DSM 46095</strain>
    </source>
</reference>
<evidence type="ECO:0000313" key="1">
    <source>
        <dbReference type="EMBL" id="KDN16421.1"/>
    </source>
</evidence>
<dbReference type="Proteomes" id="UP000027345">
    <property type="component" value="Unassembled WGS sequence"/>
</dbReference>
<name>A0A066TMQ9_9PSEU</name>